<dbReference type="EMBL" id="QDGB01000230">
    <property type="protein sequence ID" value="RQX17128.1"/>
    <property type="molecule type" value="Genomic_DNA"/>
</dbReference>
<dbReference type="InterPro" id="IPR051604">
    <property type="entry name" value="Ergot_Alk_Oxidoreductase"/>
</dbReference>
<dbReference type="Pfam" id="PF13460">
    <property type="entry name" value="NAD_binding_10"/>
    <property type="match status" value="1"/>
</dbReference>
<dbReference type="OrthoDB" id="116343at2"/>
<reference evidence="2 3" key="1">
    <citation type="submission" date="2018-04" db="EMBL/GenBank/DDBJ databases">
        <title>Micromonosporas from Atacama Desert.</title>
        <authorList>
            <person name="Carro L."/>
            <person name="Klenk H.-P."/>
            <person name="Goodfellow M."/>
        </authorList>
    </citation>
    <scope>NUCLEOTIDE SEQUENCE [LARGE SCALE GENOMIC DNA]</scope>
    <source>
        <strain evidence="2 3">LB19</strain>
    </source>
</reference>
<organism evidence="2 3">
    <name type="scientific">Micromonospora ureilytica</name>
    <dbReference type="NCBI Taxonomy" id="709868"/>
    <lineage>
        <taxon>Bacteria</taxon>
        <taxon>Bacillati</taxon>
        <taxon>Actinomycetota</taxon>
        <taxon>Actinomycetes</taxon>
        <taxon>Micromonosporales</taxon>
        <taxon>Micromonosporaceae</taxon>
        <taxon>Micromonospora</taxon>
    </lineage>
</organism>
<name>A0A3N9XVI5_9ACTN</name>
<sequence>MTILVTGATGMVGRHVVAELVKTGHRVRALTRTPSAAGLPDGVEVVGGDLTDPPSLEPSLNGVERMYLFSVGRTARDVVAAAKWAGVRRIVVLSGALADTDDSEDGYLAVERAVEDSGLEWTHIRPGEFAANWLDWAPTIKEGRVVRRPYGAAVTQPTHEADIAAVAARVLVEDGHTGRTYTFAGPAALTTVAQVDAIGTAIGAAVRFDELDPAQARAEWISNGYPEAFVDWIFAMWAESVRAPAPTNQEWADIVPRLTGRPARTFAQWATDHATDFR</sequence>
<dbReference type="InterPro" id="IPR016040">
    <property type="entry name" value="NAD(P)-bd_dom"/>
</dbReference>
<evidence type="ECO:0000259" key="1">
    <source>
        <dbReference type="Pfam" id="PF13460"/>
    </source>
</evidence>
<dbReference type="PANTHER" id="PTHR43162:SF1">
    <property type="entry name" value="PRESTALK A DIFFERENTIATION PROTEIN A"/>
    <property type="match status" value="1"/>
</dbReference>
<proteinExistence type="predicted"/>
<evidence type="ECO:0000313" key="2">
    <source>
        <dbReference type="EMBL" id="RQX17128.1"/>
    </source>
</evidence>
<dbReference type="Proteomes" id="UP000278981">
    <property type="component" value="Unassembled WGS sequence"/>
</dbReference>
<dbReference type="AlphaFoldDB" id="A0A3N9XVI5"/>
<evidence type="ECO:0000313" key="3">
    <source>
        <dbReference type="Proteomes" id="UP000278981"/>
    </source>
</evidence>
<accession>A0A3N9XVI5</accession>
<comment type="caution">
    <text evidence="2">The sequence shown here is derived from an EMBL/GenBank/DDBJ whole genome shotgun (WGS) entry which is preliminary data.</text>
</comment>
<dbReference type="RefSeq" id="WP_124819189.1">
    <property type="nucleotide sequence ID" value="NZ_CP109156.1"/>
</dbReference>
<protein>
    <submittedName>
        <fullName evidence="2">NmrA family transcriptional regulator</fullName>
    </submittedName>
</protein>
<dbReference type="Gene3D" id="3.40.50.720">
    <property type="entry name" value="NAD(P)-binding Rossmann-like Domain"/>
    <property type="match status" value="1"/>
</dbReference>
<dbReference type="SUPFAM" id="SSF51735">
    <property type="entry name" value="NAD(P)-binding Rossmann-fold domains"/>
    <property type="match status" value="1"/>
</dbReference>
<dbReference type="InterPro" id="IPR036291">
    <property type="entry name" value="NAD(P)-bd_dom_sf"/>
</dbReference>
<dbReference type="Gene3D" id="3.90.25.10">
    <property type="entry name" value="UDP-galactose 4-epimerase, domain 1"/>
    <property type="match status" value="1"/>
</dbReference>
<feature type="domain" description="NAD(P)-binding" evidence="1">
    <location>
        <begin position="7"/>
        <end position="172"/>
    </location>
</feature>
<gene>
    <name evidence="2" type="ORF">DDE19_12340</name>
</gene>
<dbReference type="PANTHER" id="PTHR43162">
    <property type="match status" value="1"/>
</dbReference>